<name>A0A0D2AKP3_9EURO</name>
<organism evidence="1 2">
    <name type="scientific">Cladophialophora immunda</name>
    <dbReference type="NCBI Taxonomy" id="569365"/>
    <lineage>
        <taxon>Eukaryota</taxon>
        <taxon>Fungi</taxon>
        <taxon>Dikarya</taxon>
        <taxon>Ascomycota</taxon>
        <taxon>Pezizomycotina</taxon>
        <taxon>Eurotiomycetes</taxon>
        <taxon>Chaetothyriomycetidae</taxon>
        <taxon>Chaetothyriales</taxon>
        <taxon>Herpotrichiellaceae</taxon>
        <taxon>Cladophialophora</taxon>
    </lineage>
</organism>
<dbReference type="RefSeq" id="XP_016245728.1">
    <property type="nucleotide sequence ID" value="XM_016395872.1"/>
</dbReference>
<keyword evidence="2" id="KW-1185">Reference proteome</keyword>
<accession>A0A0D2AKP3</accession>
<sequence length="145" mass="16097">MSLQLFSTNTAGRAKWTGPGLLEALFTTTTGGDLAGVAKAKKDLDQRRRALYDLRLEDAQEKYLAEANRLRAEGISTDTFRQRSRSSRGCCDHAALDIGGLMTLWTGKAGFGNRTGRSEELVFDDEAEDRSEKAMFWLLRYAAPD</sequence>
<dbReference type="EMBL" id="KN847044">
    <property type="protein sequence ID" value="KIW25512.1"/>
    <property type="molecule type" value="Genomic_DNA"/>
</dbReference>
<dbReference type="Proteomes" id="UP000054466">
    <property type="component" value="Unassembled WGS sequence"/>
</dbReference>
<dbReference type="HOGENOM" id="CLU_1786649_0_0_1"/>
<evidence type="ECO:0000313" key="1">
    <source>
        <dbReference type="EMBL" id="KIW25512.1"/>
    </source>
</evidence>
<dbReference type="AlphaFoldDB" id="A0A0D2AKP3"/>
<protein>
    <submittedName>
        <fullName evidence="1">Uncharacterized protein</fullName>
    </submittedName>
</protein>
<dbReference type="OrthoDB" id="5428510at2759"/>
<reference evidence="1 2" key="1">
    <citation type="submission" date="2015-01" db="EMBL/GenBank/DDBJ databases">
        <title>The Genome Sequence of Cladophialophora immunda CBS83496.</title>
        <authorList>
            <consortium name="The Broad Institute Genomics Platform"/>
            <person name="Cuomo C."/>
            <person name="de Hoog S."/>
            <person name="Gorbushina A."/>
            <person name="Stielow B."/>
            <person name="Teixiera M."/>
            <person name="Abouelleil A."/>
            <person name="Chapman S.B."/>
            <person name="Priest M."/>
            <person name="Young S.K."/>
            <person name="Wortman J."/>
            <person name="Nusbaum C."/>
            <person name="Birren B."/>
        </authorList>
    </citation>
    <scope>NUCLEOTIDE SEQUENCE [LARGE SCALE GENOMIC DNA]</scope>
    <source>
        <strain evidence="1 2">CBS 83496</strain>
    </source>
</reference>
<dbReference type="GeneID" id="27347872"/>
<proteinExistence type="predicted"/>
<gene>
    <name evidence="1" type="ORF">PV07_08678</name>
</gene>
<dbReference type="VEuPathDB" id="FungiDB:PV07_08678"/>
<evidence type="ECO:0000313" key="2">
    <source>
        <dbReference type="Proteomes" id="UP000054466"/>
    </source>
</evidence>